<accession>A0A0F9IQI8</accession>
<proteinExistence type="predicted"/>
<sequence length="260" mass="28245">MSGWIYQQKPSMGWPLQPDSKIIPDVGFWPMLAGTGDTVQDLSRNGFNGIKNAGVAWVGASTGSALDFEADSMGQVLTTFDNDSGSKFTFIFKYTPESTVAQAMGWRSANRFYWFYNGSGLHQFFFNASIAINFSHTLTAGVTYTIAITYNRGQGCLYVDGVLVDDVVSGTQTWFIDGAFAIGNRNGSNLPMDGIIEYVYLYRRALSASEIALLYRYPFYMFKDPNEVAVLGAGVVAAGTNPKGPLGHPLHGALAGPISF</sequence>
<comment type="caution">
    <text evidence="1">The sequence shown here is derived from an EMBL/GenBank/DDBJ whole genome shotgun (WGS) entry which is preliminary data.</text>
</comment>
<dbReference type="InterPro" id="IPR013320">
    <property type="entry name" value="ConA-like_dom_sf"/>
</dbReference>
<reference evidence="1" key="1">
    <citation type="journal article" date="2015" name="Nature">
        <title>Complex archaea that bridge the gap between prokaryotes and eukaryotes.</title>
        <authorList>
            <person name="Spang A."/>
            <person name="Saw J.H."/>
            <person name="Jorgensen S.L."/>
            <person name="Zaremba-Niedzwiedzka K."/>
            <person name="Martijn J."/>
            <person name="Lind A.E."/>
            <person name="van Eijk R."/>
            <person name="Schleper C."/>
            <person name="Guy L."/>
            <person name="Ettema T.J."/>
        </authorList>
    </citation>
    <scope>NUCLEOTIDE SEQUENCE</scope>
</reference>
<organism evidence="1">
    <name type="scientific">marine sediment metagenome</name>
    <dbReference type="NCBI Taxonomy" id="412755"/>
    <lineage>
        <taxon>unclassified sequences</taxon>
        <taxon>metagenomes</taxon>
        <taxon>ecological metagenomes</taxon>
    </lineage>
</organism>
<dbReference type="Pfam" id="PF13385">
    <property type="entry name" value="Laminin_G_3"/>
    <property type="match status" value="1"/>
</dbReference>
<dbReference type="AlphaFoldDB" id="A0A0F9IQI8"/>
<dbReference type="Gene3D" id="2.60.120.200">
    <property type="match status" value="1"/>
</dbReference>
<dbReference type="SUPFAM" id="SSF49899">
    <property type="entry name" value="Concanavalin A-like lectins/glucanases"/>
    <property type="match status" value="1"/>
</dbReference>
<gene>
    <name evidence="1" type="ORF">LCGC14_1628120</name>
</gene>
<dbReference type="EMBL" id="LAZR01013395">
    <property type="protein sequence ID" value="KKM22164.1"/>
    <property type="molecule type" value="Genomic_DNA"/>
</dbReference>
<evidence type="ECO:0000313" key="1">
    <source>
        <dbReference type="EMBL" id="KKM22164.1"/>
    </source>
</evidence>
<name>A0A0F9IQI8_9ZZZZ</name>
<protein>
    <recommendedName>
        <fullName evidence="2">LamG-like jellyroll fold domain-containing protein</fullName>
    </recommendedName>
</protein>
<evidence type="ECO:0008006" key="2">
    <source>
        <dbReference type="Google" id="ProtNLM"/>
    </source>
</evidence>